<organism evidence="2 3">
    <name type="scientific">Mycolicibacterium chubuense</name>
    <name type="common">Mycobacterium chubuense</name>
    <dbReference type="NCBI Taxonomy" id="1800"/>
    <lineage>
        <taxon>Bacteria</taxon>
        <taxon>Bacillati</taxon>
        <taxon>Actinomycetota</taxon>
        <taxon>Actinomycetes</taxon>
        <taxon>Mycobacteriales</taxon>
        <taxon>Mycobacteriaceae</taxon>
        <taxon>Mycolicibacterium</taxon>
    </lineage>
</organism>
<name>A0A0J6W5U9_MYCCU</name>
<dbReference type="NCBIfam" id="TIGR03086">
    <property type="entry name" value="TIGR03086 family metal-binding protein"/>
    <property type="match status" value="1"/>
</dbReference>
<dbReference type="InterPro" id="IPR024344">
    <property type="entry name" value="MDMPI_metal-binding"/>
</dbReference>
<evidence type="ECO:0000313" key="3">
    <source>
        <dbReference type="Proteomes" id="UP000036176"/>
    </source>
</evidence>
<accession>A0A0J6W5U9</accession>
<dbReference type="InterPro" id="IPR017520">
    <property type="entry name" value="CHP03086"/>
</dbReference>
<proteinExistence type="predicted"/>
<dbReference type="GO" id="GO:0046872">
    <property type="term" value="F:metal ion binding"/>
    <property type="evidence" value="ECO:0007669"/>
    <property type="project" value="InterPro"/>
</dbReference>
<dbReference type="NCBIfam" id="TIGR03083">
    <property type="entry name" value="maleylpyruvate isomerase family mycothiol-dependent enzyme"/>
    <property type="match status" value="1"/>
</dbReference>
<keyword evidence="3" id="KW-1185">Reference proteome</keyword>
<sequence>MRMPIFSAQHRTAVETSIEVVSGVRSSDLDRPTPCSGWTLADLLAHMTAQHRGFAAAARGRDTDPDVWRTEPLAAAIAADPVGTYTAAARDVLAAFATQGTDEALFALPDFGADVTVVGETAMGFHFVDYVVHGWDVAAALGTPFTLPDDVIAAVTPLTLSVPDGDFRDTGLSPFARALPQTDDDAFARLLRHLGRSPDWNPIPR</sequence>
<reference evidence="2 3" key="1">
    <citation type="journal article" date="2015" name="Genome Biol. Evol.">
        <title>Characterization of Three Mycobacterium spp. with Potential Use in Bioremediation by Genome Sequencing and Comparative Genomics.</title>
        <authorList>
            <person name="Das S."/>
            <person name="Pettersson B.M."/>
            <person name="Behra P.R."/>
            <person name="Ramesh M."/>
            <person name="Dasgupta S."/>
            <person name="Bhattacharya A."/>
            <person name="Kirsebom L.A."/>
        </authorList>
    </citation>
    <scope>NUCLEOTIDE SEQUENCE [LARGE SCALE GENOMIC DNA]</scope>
    <source>
        <strain evidence="2 3">DSM 44219</strain>
    </source>
</reference>
<feature type="domain" description="Mycothiol-dependent maleylpyruvate isomerase metal-binding" evidence="1">
    <location>
        <begin position="12"/>
        <end position="138"/>
    </location>
</feature>
<evidence type="ECO:0000313" key="2">
    <source>
        <dbReference type="EMBL" id="KMO77178.1"/>
    </source>
</evidence>
<dbReference type="EMBL" id="JYNX01000039">
    <property type="protein sequence ID" value="KMO77178.1"/>
    <property type="molecule type" value="Genomic_DNA"/>
</dbReference>
<gene>
    <name evidence="2" type="ORF">MCHUDSM44219_03408</name>
</gene>
<dbReference type="SUPFAM" id="SSF109854">
    <property type="entry name" value="DinB/YfiT-like putative metalloenzymes"/>
    <property type="match status" value="1"/>
</dbReference>
<dbReference type="InterPro" id="IPR034660">
    <property type="entry name" value="DinB/YfiT-like"/>
</dbReference>
<evidence type="ECO:0000259" key="1">
    <source>
        <dbReference type="Pfam" id="PF11716"/>
    </source>
</evidence>
<dbReference type="AlphaFoldDB" id="A0A0J6W5U9"/>
<protein>
    <recommendedName>
        <fullName evidence="1">Mycothiol-dependent maleylpyruvate isomerase metal-binding domain-containing protein</fullName>
    </recommendedName>
</protein>
<dbReference type="InterPro" id="IPR017517">
    <property type="entry name" value="Maleyloyr_isom"/>
</dbReference>
<dbReference type="Proteomes" id="UP000036176">
    <property type="component" value="Unassembled WGS sequence"/>
</dbReference>
<dbReference type="PATRIC" id="fig|1800.3.peg.3421"/>
<dbReference type="Gene3D" id="1.20.120.450">
    <property type="entry name" value="dinb family like domain"/>
    <property type="match status" value="1"/>
</dbReference>
<dbReference type="Pfam" id="PF11716">
    <property type="entry name" value="MDMPI_N"/>
    <property type="match status" value="1"/>
</dbReference>
<comment type="caution">
    <text evidence="2">The sequence shown here is derived from an EMBL/GenBank/DDBJ whole genome shotgun (WGS) entry which is preliminary data.</text>
</comment>